<dbReference type="InterPro" id="IPR001680">
    <property type="entry name" value="WD40_rpt"/>
</dbReference>
<feature type="compositionally biased region" description="Basic and acidic residues" evidence="9">
    <location>
        <begin position="397"/>
        <end position="408"/>
    </location>
</feature>
<proteinExistence type="predicted"/>
<dbReference type="PROSITE" id="PS50287">
    <property type="entry name" value="SRCR_2"/>
    <property type="match status" value="1"/>
</dbReference>
<dbReference type="GeneID" id="60403688"/>
<gene>
    <name evidence="11" type="ORF">EMH_0002100</name>
</gene>
<keyword evidence="3" id="KW-0963">Cytoplasm</keyword>
<keyword evidence="5" id="KW-0677">Repeat</keyword>
<keyword evidence="4 8" id="KW-0853">WD repeat</keyword>
<dbReference type="OrthoDB" id="346829at2759"/>
<dbReference type="PROSITE" id="PS50294">
    <property type="entry name" value="WD_REPEATS_REGION"/>
    <property type="match status" value="1"/>
</dbReference>
<feature type="domain" description="SRCR" evidence="10">
    <location>
        <begin position="1"/>
        <end position="108"/>
    </location>
</feature>
<dbReference type="SUPFAM" id="SSF50978">
    <property type="entry name" value="WD40 repeat-like"/>
    <property type="match status" value="1"/>
</dbReference>
<dbReference type="Pfam" id="PF24797">
    <property type="entry name" value="Beta-prop_WDR35_TULP_N"/>
    <property type="match status" value="1"/>
</dbReference>
<evidence type="ECO:0000259" key="10">
    <source>
        <dbReference type="PROSITE" id="PS50287"/>
    </source>
</evidence>
<dbReference type="GO" id="GO:0061512">
    <property type="term" value="P:protein localization to cilium"/>
    <property type="evidence" value="ECO:0007669"/>
    <property type="project" value="TreeGrafter"/>
</dbReference>
<keyword evidence="7" id="KW-0966">Cell projection</keyword>
<evidence type="ECO:0000256" key="5">
    <source>
        <dbReference type="ARBA" id="ARBA00022737"/>
    </source>
</evidence>
<sequence>MQLGLSGSTNAGSIVSEDIEAWHTQCRSGHTGPVFCVSADTVCGLLATGDSDGSIRIWEEAEGKWNQLSSFCLGVPGVLVGLQWVPCGGCSPQMSLCLLHDNGHLVCVTVEGQRLWSRDVKKCSCFCASPNGTGFVLASNDGEVSLHDSRGIYIRKLGSKVEAAGQGVAALAWQPGSWAFRPILAAYANGKGVLLQTDGDAQPLSFETGLASCVAASWNPSGMLAAFLGLPGLAASSVARHSAGKLEGSAAEERRQTPDAWTLLVLVQACGKIVVTINLASAEPRELAWAAGGERLAAAAENGIFIFSLRRPAACCSYGENTVAATGLFPRKQLTTEVSFLRGPGDYRTVRRFRGPRFLVSRGSLCAVVPQATPALPPTFLWQSDRFGALLQPQHQEGPHRLPDDNGFRESPTALRRPARETGQEGFPVELCDTSGNTVETILSPVGPTHAILLPHWLVIAGSSHDLWLYHLTRKENNRAVPLSALVDLNVVCEFSSRDTINGSICALDGRGESLIVARTTGQLLRLRTTLTTPHIQLEASAVTPSHSSCFAANLCDPVEAVLDYMWASDHDDLIAVLQHMGILLLHTRSQGGAPSLFLGVEAPKEPLVGPLYLVEFYNLRARALCFSTLLQQKIAEPKQEAVRVFEAEPLLQMRHLLGASQKRPGDSGGLASLQKAAAFAARFNHPILWRLLAEAALALEDLGITEEALVRCEDYCSLQVLKQARLLNPRAEGRPFIAALSGDILGAGAFYEAQQKPEHAAHLFSSFGMWDAASDTLKLAVSAHSRGEQSSLRKVRMALAEAWKEQGNWIPAIDLYSSLKPQEGLLEVYFLSGRYEELESLVCKLSDVDPELLLRAAQLLAAAGRGAASADAFLKAGRAELAVDAALYGGEWVKAVSLARQHCNSTKLQVVTSVYRNAMQHQQKKCSSADVVEAFLTIGAFEAAAHELARLPRQLGHLLRNPRKQRKMHITAALLARKHHLRAGHKTMESLDTPCLSTACNATSENSALKGRVALSISANSTSAEEEHHWHSAAACHLYLLCCFHLSEKRARAALCTAVRLWESYQRELSLYLSAQLLFISAYKSQEWDLCSQALHAMQMDAQVPPGGKQRLDATNLLVFSRRQGLEAPRAPQLPCPNCNALSSYWECFCPSCDFSFPWCAATGLPVRYISCIMQRKSAIEIGGHREGRHSEMPVQSLTPEDRGWSSILSVNPEDILCQADCLSELVSA</sequence>
<dbReference type="VEuPathDB" id="ToxoDB:EMH_0002100"/>
<dbReference type="GO" id="GO:1905515">
    <property type="term" value="P:non-motile cilium assembly"/>
    <property type="evidence" value="ECO:0007669"/>
    <property type="project" value="TreeGrafter"/>
</dbReference>
<dbReference type="PANTHER" id="PTHR12764">
    <property type="entry name" value="WD REPEAT DOMAIN-RELATED"/>
    <property type="match status" value="1"/>
</dbReference>
<dbReference type="InterPro" id="IPR001190">
    <property type="entry name" value="SRCR"/>
</dbReference>
<dbReference type="SMART" id="SM00320">
    <property type="entry name" value="WD40"/>
    <property type="match status" value="3"/>
</dbReference>
<evidence type="ECO:0000256" key="3">
    <source>
        <dbReference type="ARBA" id="ARBA00022490"/>
    </source>
</evidence>
<name>U6KGL9_9EIME</name>
<dbReference type="InterPro" id="IPR056159">
    <property type="entry name" value="Beta-prop_IFT121_TULP_N"/>
</dbReference>
<protein>
    <submittedName>
        <fullName evidence="11">WD repeat protein 35, related</fullName>
    </submittedName>
</protein>
<accession>U6KGL9</accession>
<evidence type="ECO:0000256" key="7">
    <source>
        <dbReference type="ARBA" id="ARBA00023273"/>
    </source>
</evidence>
<dbReference type="Proteomes" id="UP000030744">
    <property type="component" value="Unassembled WGS sequence"/>
</dbReference>
<dbReference type="EMBL" id="HG735426">
    <property type="protein sequence ID" value="CDJ35916.1"/>
    <property type="molecule type" value="Genomic_DNA"/>
</dbReference>
<dbReference type="AlphaFoldDB" id="U6KGL9"/>
<evidence type="ECO:0000256" key="2">
    <source>
        <dbReference type="ARBA" id="ARBA00004496"/>
    </source>
</evidence>
<dbReference type="RefSeq" id="XP_037878205.1">
    <property type="nucleotide sequence ID" value="XM_038022351.1"/>
</dbReference>
<evidence type="ECO:0000256" key="6">
    <source>
        <dbReference type="ARBA" id="ARBA00023069"/>
    </source>
</evidence>
<dbReference type="GO" id="GO:0016020">
    <property type="term" value="C:membrane"/>
    <property type="evidence" value="ECO:0007669"/>
    <property type="project" value="InterPro"/>
</dbReference>
<dbReference type="PANTHER" id="PTHR12764:SF5">
    <property type="entry name" value="LD29485P"/>
    <property type="match status" value="1"/>
</dbReference>
<reference evidence="11" key="1">
    <citation type="submission" date="2013-10" db="EMBL/GenBank/DDBJ databases">
        <title>Genomic analysis of the causative agents of coccidiosis in chickens.</title>
        <authorList>
            <person name="Reid A.J."/>
            <person name="Blake D."/>
            <person name="Billington K."/>
            <person name="Browne H."/>
            <person name="Dunn M."/>
            <person name="Hung S."/>
            <person name="Kawahara F."/>
            <person name="Miranda-Saavedra D."/>
            <person name="Mourier T."/>
            <person name="Nagra H."/>
            <person name="Otto T.D."/>
            <person name="Rawlings N."/>
            <person name="Sanchez A."/>
            <person name="Sanders M."/>
            <person name="Subramaniam C."/>
            <person name="Tay Y."/>
            <person name="Dear P."/>
            <person name="Doerig C."/>
            <person name="Gruber A."/>
            <person name="Parkinson J."/>
            <person name="Shirley M."/>
            <person name="Wan K.L."/>
            <person name="Berriman M."/>
            <person name="Tomley F."/>
            <person name="Pain A."/>
        </authorList>
    </citation>
    <scope>NUCLEOTIDE SEQUENCE [LARGE SCALE GENOMIC DNA]</scope>
    <source>
        <strain evidence="11">Houghton</strain>
    </source>
</reference>
<comment type="subcellular location">
    <subcellularLocation>
        <location evidence="1">Cell projection</location>
        <location evidence="1">Cilium</location>
    </subcellularLocation>
    <subcellularLocation>
        <location evidence="2">Cytoplasm</location>
    </subcellularLocation>
</comment>
<dbReference type="InterPro" id="IPR036322">
    <property type="entry name" value="WD40_repeat_dom_sf"/>
</dbReference>
<dbReference type="InterPro" id="IPR015943">
    <property type="entry name" value="WD40/YVTN_repeat-like_dom_sf"/>
</dbReference>
<keyword evidence="12" id="KW-1185">Reference proteome</keyword>
<dbReference type="GO" id="GO:0097730">
    <property type="term" value="C:non-motile cilium"/>
    <property type="evidence" value="ECO:0007669"/>
    <property type="project" value="TreeGrafter"/>
</dbReference>
<feature type="region of interest" description="Disordered" evidence="9">
    <location>
        <begin position="395"/>
        <end position="424"/>
    </location>
</feature>
<evidence type="ECO:0000256" key="1">
    <source>
        <dbReference type="ARBA" id="ARBA00004138"/>
    </source>
</evidence>
<organism evidence="11 12">
    <name type="scientific">Eimeria mitis</name>
    <dbReference type="NCBI Taxonomy" id="44415"/>
    <lineage>
        <taxon>Eukaryota</taxon>
        <taxon>Sar</taxon>
        <taxon>Alveolata</taxon>
        <taxon>Apicomplexa</taxon>
        <taxon>Conoidasida</taxon>
        <taxon>Coccidia</taxon>
        <taxon>Eucoccidiorida</taxon>
        <taxon>Eimeriorina</taxon>
        <taxon>Eimeriidae</taxon>
        <taxon>Eimeria</taxon>
    </lineage>
</organism>
<keyword evidence="6" id="KW-0969">Cilium</keyword>
<evidence type="ECO:0000313" key="11">
    <source>
        <dbReference type="EMBL" id="CDJ35916.1"/>
    </source>
</evidence>
<dbReference type="GO" id="GO:0035721">
    <property type="term" value="P:intraciliary retrograde transport"/>
    <property type="evidence" value="ECO:0007669"/>
    <property type="project" value="TreeGrafter"/>
</dbReference>
<evidence type="ECO:0000256" key="8">
    <source>
        <dbReference type="PROSITE-ProRule" id="PRU00221"/>
    </source>
</evidence>
<dbReference type="GO" id="GO:0030991">
    <property type="term" value="C:intraciliary transport particle A"/>
    <property type="evidence" value="ECO:0007669"/>
    <property type="project" value="TreeGrafter"/>
</dbReference>
<dbReference type="InterPro" id="IPR057979">
    <property type="entry name" value="TPR_IFT121"/>
</dbReference>
<evidence type="ECO:0000313" key="12">
    <source>
        <dbReference type="Proteomes" id="UP000030744"/>
    </source>
</evidence>
<dbReference type="Pfam" id="PF25768">
    <property type="entry name" value="TPR_IFT121"/>
    <property type="match status" value="1"/>
</dbReference>
<dbReference type="Gene3D" id="1.25.40.470">
    <property type="match status" value="1"/>
</dbReference>
<dbReference type="PROSITE" id="PS50082">
    <property type="entry name" value="WD_REPEATS_2"/>
    <property type="match status" value="1"/>
</dbReference>
<dbReference type="GO" id="GO:0005737">
    <property type="term" value="C:cytoplasm"/>
    <property type="evidence" value="ECO:0007669"/>
    <property type="project" value="UniProtKB-SubCell"/>
</dbReference>
<evidence type="ECO:0000256" key="9">
    <source>
        <dbReference type="SAM" id="MobiDB-lite"/>
    </source>
</evidence>
<dbReference type="Gene3D" id="2.130.10.10">
    <property type="entry name" value="YVTN repeat-like/Quinoprotein amine dehydrogenase"/>
    <property type="match status" value="1"/>
</dbReference>
<evidence type="ECO:0000256" key="4">
    <source>
        <dbReference type="ARBA" id="ARBA00022574"/>
    </source>
</evidence>
<dbReference type="InterPro" id="IPR039857">
    <property type="entry name" value="Ift122/121"/>
</dbReference>
<feature type="repeat" description="WD" evidence="8">
    <location>
        <begin position="27"/>
        <end position="59"/>
    </location>
</feature>
<reference evidence="11" key="2">
    <citation type="submission" date="2013-10" db="EMBL/GenBank/DDBJ databases">
        <authorList>
            <person name="Aslett M."/>
        </authorList>
    </citation>
    <scope>NUCLEOTIDE SEQUENCE [LARGE SCALE GENOMIC DNA]</scope>
    <source>
        <strain evidence="11">Houghton</strain>
    </source>
</reference>